<dbReference type="Proteomes" id="UP000582659">
    <property type="component" value="Unassembled WGS sequence"/>
</dbReference>
<dbReference type="PANTHER" id="PTHR23020">
    <property type="entry name" value="UNCHARACTERIZED NUCLEAR HORMONE RECEPTOR-RELATED"/>
    <property type="match status" value="1"/>
</dbReference>
<dbReference type="InterPro" id="IPR012877">
    <property type="entry name" value="Dhs-27"/>
</dbReference>
<dbReference type="SUPFAM" id="SSF56112">
    <property type="entry name" value="Protein kinase-like (PK-like)"/>
    <property type="match status" value="1"/>
</dbReference>
<evidence type="ECO:0000313" key="4">
    <source>
        <dbReference type="Proteomes" id="UP000659654"/>
    </source>
</evidence>
<feature type="domain" description="CHK kinase-like" evidence="1">
    <location>
        <begin position="135"/>
        <end position="320"/>
    </location>
</feature>
<dbReference type="SMART" id="SM00587">
    <property type="entry name" value="CHK"/>
    <property type="match status" value="1"/>
</dbReference>
<dbReference type="Proteomes" id="UP000659654">
    <property type="component" value="Unassembled WGS sequence"/>
</dbReference>
<dbReference type="InterPro" id="IPR015897">
    <property type="entry name" value="CHK_kinase-like"/>
</dbReference>
<keyword evidence="4" id="KW-1185">Reference proteome</keyword>
<dbReference type="EMBL" id="CAJFCV020000004">
    <property type="protein sequence ID" value="CAG9119006.1"/>
    <property type="molecule type" value="Genomic_DNA"/>
</dbReference>
<dbReference type="WBParaSite" id="BXY_0058400.1">
    <property type="protein sequence ID" value="BXY_0058400.1"/>
    <property type="gene ID" value="BXY_0058400"/>
</dbReference>
<reference evidence="5" key="1">
    <citation type="submission" date="2016-11" db="UniProtKB">
        <authorList>
            <consortium name="WormBaseParasite"/>
        </authorList>
    </citation>
    <scope>IDENTIFICATION</scope>
</reference>
<name>A0A1I7RIQ2_BURXY</name>
<accession>A0A1I7RIQ2</accession>
<proteinExistence type="predicted"/>
<evidence type="ECO:0000313" key="3">
    <source>
        <dbReference type="Proteomes" id="UP000095284"/>
    </source>
</evidence>
<protein>
    <submittedName>
        <fullName evidence="2">(pine wood nematode) hypothetical protein</fullName>
    </submittedName>
    <submittedName>
        <fullName evidence="5">CHK domain-containing protein</fullName>
    </submittedName>
</protein>
<evidence type="ECO:0000313" key="5">
    <source>
        <dbReference type="WBParaSite" id="BXY_0058400.1"/>
    </source>
</evidence>
<dbReference type="AlphaFoldDB" id="A0A1I7RIQ2"/>
<evidence type="ECO:0000313" key="2">
    <source>
        <dbReference type="EMBL" id="CAD5228401.1"/>
    </source>
</evidence>
<reference evidence="2" key="2">
    <citation type="submission" date="2020-09" db="EMBL/GenBank/DDBJ databases">
        <authorList>
            <person name="Kikuchi T."/>
        </authorList>
    </citation>
    <scope>NUCLEOTIDE SEQUENCE</scope>
    <source>
        <strain evidence="2">Ka4C1</strain>
    </source>
</reference>
<organism evidence="3 5">
    <name type="scientific">Bursaphelenchus xylophilus</name>
    <name type="common">Pinewood nematode worm</name>
    <name type="synonym">Aphelenchoides xylophilus</name>
    <dbReference type="NCBI Taxonomy" id="6326"/>
    <lineage>
        <taxon>Eukaryota</taxon>
        <taxon>Metazoa</taxon>
        <taxon>Ecdysozoa</taxon>
        <taxon>Nematoda</taxon>
        <taxon>Chromadorea</taxon>
        <taxon>Rhabditida</taxon>
        <taxon>Tylenchina</taxon>
        <taxon>Tylenchomorpha</taxon>
        <taxon>Aphelenchoidea</taxon>
        <taxon>Aphelenchoididae</taxon>
        <taxon>Bursaphelenchus</taxon>
    </lineage>
</organism>
<dbReference type="Gene3D" id="3.90.1200.10">
    <property type="match status" value="1"/>
</dbReference>
<dbReference type="Proteomes" id="UP000095284">
    <property type="component" value="Unplaced"/>
</dbReference>
<gene>
    <name evidence="2" type="ORF">BXYJ_LOCUS10426</name>
</gene>
<dbReference type="EMBL" id="CAJFDI010000004">
    <property type="protein sequence ID" value="CAD5228401.1"/>
    <property type="molecule type" value="Genomic_DNA"/>
</dbReference>
<dbReference type="InterPro" id="IPR052961">
    <property type="entry name" value="Oxido-Kinase-like_Enzymes"/>
</dbReference>
<dbReference type="InterPro" id="IPR011009">
    <property type="entry name" value="Kinase-like_dom_sf"/>
</dbReference>
<dbReference type="OrthoDB" id="5777157at2759"/>
<dbReference type="PANTHER" id="PTHR23020:SF41">
    <property type="entry name" value="AMINOGLYCOSIDE PHOSPHOTRANSFERASE DOMAIN-CONTAINING PROTEIN"/>
    <property type="match status" value="1"/>
</dbReference>
<dbReference type="Pfam" id="PF07914">
    <property type="entry name" value="DUF1679"/>
    <property type="match status" value="1"/>
</dbReference>
<sequence>MVGLKESDGSGKALDNEIGTSTYTFDYVRLKLLKNSEEFRQLNQKNKISEASYKIIGAGDGIVSSLYKVTFAFDDDAQFSVVLKVPTNAVINFEDTNVPHECECKLFDLIKDLKDLPVPTCYYTELGGEKHPGCIIMQDLSESCTGISIKRYVTEELCFEIAKVLAKFQASIGTLDEKKWKGVFKNDLFAREFYGRCYQTYLGDTAVKCGLKADLMKKCMCLTNSDFSKFATKGIAEKHDVVTLCHGDVHSNNILFYKNEDNSVSNRIAALIDWQAVFDGNPLSDLARFMVCCPQGNVRRACEARVLATYYETVCDEFTKKGFRIPFSSELCQTLYEYAFLQQVPSAMIHPQLLYDVELEGVEEKVKSATRDILSLKANHAMEDALPLIKKYDLERKYQVDKASKSLDSTSA</sequence>
<evidence type="ECO:0000259" key="1">
    <source>
        <dbReference type="SMART" id="SM00587"/>
    </source>
</evidence>